<organism evidence="6 7">
    <name type="scientific">Gordonibacter pamelaeae</name>
    <dbReference type="NCBI Taxonomy" id="471189"/>
    <lineage>
        <taxon>Bacteria</taxon>
        <taxon>Bacillati</taxon>
        <taxon>Actinomycetota</taxon>
        <taxon>Coriobacteriia</taxon>
        <taxon>Eggerthellales</taxon>
        <taxon>Eggerthellaceae</taxon>
        <taxon>Gordonibacter</taxon>
    </lineage>
</organism>
<evidence type="ECO:0000313" key="6">
    <source>
        <dbReference type="EMBL" id="RDB61651.1"/>
    </source>
</evidence>
<keyword evidence="7" id="KW-1185">Reference proteome</keyword>
<dbReference type="GO" id="GO:0019288">
    <property type="term" value="P:isopentenyl diphosphate biosynthetic process, methylerythritol 4-phosphate pathway"/>
    <property type="evidence" value="ECO:0007669"/>
    <property type="project" value="InterPro"/>
</dbReference>
<sequence length="85" mass="8797">MPALLFPASSFVAPTSIGESVGPCFPRSLEVVPPLHYRRPKPACAAACPRTRHIESPDEIDPAWLAGCGAVGVTAGASTPEGQID</sequence>
<dbReference type="GO" id="GO:0046872">
    <property type="term" value="F:metal ion binding"/>
    <property type="evidence" value="ECO:0007669"/>
    <property type="project" value="UniProtKB-KW"/>
</dbReference>
<reference evidence="6 7" key="1">
    <citation type="journal article" date="2018" name="Elife">
        <title>Discovery and characterization of a prevalent human gut bacterial enzyme sufficient for the inactivation of a family of plant toxins.</title>
        <authorList>
            <person name="Koppel N."/>
            <person name="Bisanz J.E."/>
            <person name="Pandelia M.E."/>
            <person name="Turnbaugh P.J."/>
            <person name="Balskus E.P."/>
        </authorList>
    </citation>
    <scope>NUCLEOTIDE SEQUENCE [LARGE SCALE GENOMIC DNA]</scope>
    <source>
        <strain evidence="6 7">3C</strain>
    </source>
</reference>
<proteinExistence type="predicted"/>
<keyword evidence="3" id="KW-0479">Metal-binding</keyword>
<evidence type="ECO:0000256" key="1">
    <source>
        <dbReference type="ARBA" id="ARBA00001966"/>
    </source>
</evidence>
<keyword evidence="4" id="KW-0408">Iron</keyword>
<keyword evidence="2" id="KW-0004">4Fe-4S</keyword>
<comment type="cofactor">
    <cofactor evidence="1">
        <name>[4Fe-4S] cluster</name>
        <dbReference type="ChEBI" id="CHEBI:49883"/>
    </cofactor>
</comment>
<evidence type="ECO:0000256" key="3">
    <source>
        <dbReference type="ARBA" id="ARBA00022723"/>
    </source>
</evidence>
<evidence type="ECO:0000256" key="5">
    <source>
        <dbReference type="ARBA" id="ARBA00023014"/>
    </source>
</evidence>
<dbReference type="InterPro" id="IPR003451">
    <property type="entry name" value="LytB/IspH"/>
</dbReference>
<gene>
    <name evidence="6" type="ORF">C1877_14615</name>
</gene>
<comment type="caution">
    <text evidence="6">The sequence shown here is derived from an EMBL/GenBank/DDBJ whole genome shotgun (WGS) entry which is preliminary data.</text>
</comment>
<protein>
    <submittedName>
        <fullName evidence="6">Uncharacterized protein</fullName>
    </submittedName>
</protein>
<dbReference type="GO" id="GO:0051539">
    <property type="term" value="F:4 iron, 4 sulfur cluster binding"/>
    <property type="evidence" value="ECO:0007669"/>
    <property type="project" value="UniProtKB-KW"/>
</dbReference>
<name>A0A369LQ02_9ACTN</name>
<dbReference type="GO" id="GO:0051745">
    <property type="term" value="F:4-hydroxy-3-methylbut-2-enyl diphosphate reductase activity"/>
    <property type="evidence" value="ECO:0007669"/>
    <property type="project" value="InterPro"/>
</dbReference>
<evidence type="ECO:0000313" key="7">
    <source>
        <dbReference type="Proteomes" id="UP000254000"/>
    </source>
</evidence>
<dbReference type="EMBL" id="PPTS01000013">
    <property type="protein sequence ID" value="RDB61651.1"/>
    <property type="molecule type" value="Genomic_DNA"/>
</dbReference>
<accession>A0A369LQ02</accession>
<evidence type="ECO:0000256" key="4">
    <source>
        <dbReference type="ARBA" id="ARBA00023004"/>
    </source>
</evidence>
<dbReference type="Gene3D" id="3.40.1010.20">
    <property type="entry name" value="4-hydroxy-3-methylbut-2-enyl diphosphate reductase, catalytic domain"/>
    <property type="match status" value="1"/>
</dbReference>
<feature type="non-terminal residue" evidence="6">
    <location>
        <position position="85"/>
    </location>
</feature>
<evidence type="ECO:0000256" key="2">
    <source>
        <dbReference type="ARBA" id="ARBA00022485"/>
    </source>
</evidence>
<keyword evidence="5" id="KW-0411">Iron-sulfur</keyword>
<dbReference type="AlphaFoldDB" id="A0A369LQ02"/>
<dbReference type="Proteomes" id="UP000254000">
    <property type="component" value="Unassembled WGS sequence"/>
</dbReference>
<dbReference type="Pfam" id="PF02401">
    <property type="entry name" value="LYTB"/>
    <property type="match status" value="1"/>
</dbReference>
<dbReference type="GO" id="GO:0050992">
    <property type="term" value="P:dimethylallyl diphosphate biosynthetic process"/>
    <property type="evidence" value="ECO:0007669"/>
    <property type="project" value="InterPro"/>
</dbReference>